<dbReference type="InterPro" id="IPR029069">
    <property type="entry name" value="HotDog_dom_sf"/>
</dbReference>
<dbReference type="KEGG" id="cphy:B5808_06375"/>
<evidence type="ECO:0000313" key="2">
    <source>
        <dbReference type="Proteomes" id="UP000192775"/>
    </source>
</evidence>
<dbReference type="SUPFAM" id="SSF54637">
    <property type="entry name" value="Thioesterase/thiol ester dehydrase-isomerase"/>
    <property type="match status" value="1"/>
</dbReference>
<dbReference type="InterPro" id="IPR050563">
    <property type="entry name" value="4-hydroxybenzoyl-CoA_TE"/>
</dbReference>
<dbReference type="STRING" id="1619308.B5808_06375"/>
<dbReference type="CDD" id="cd00586">
    <property type="entry name" value="4HBT"/>
    <property type="match status" value="1"/>
</dbReference>
<dbReference type="EMBL" id="CP020715">
    <property type="protein sequence ID" value="ARJ04884.1"/>
    <property type="molecule type" value="Genomic_DNA"/>
</dbReference>
<dbReference type="Gene3D" id="3.10.129.10">
    <property type="entry name" value="Hotdog Thioesterase"/>
    <property type="match status" value="1"/>
</dbReference>
<dbReference type="Proteomes" id="UP000192775">
    <property type="component" value="Chromosome"/>
</dbReference>
<accession>A0A1X9LI78</accession>
<gene>
    <name evidence="1" type="ORF">B5808_06375</name>
</gene>
<dbReference type="PANTHER" id="PTHR31793">
    <property type="entry name" value="4-HYDROXYBENZOYL-COA THIOESTERASE FAMILY MEMBER"/>
    <property type="match status" value="1"/>
</dbReference>
<dbReference type="AlphaFoldDB" id="A0A1X9LI78"/>
<protein>
    <submittedName>
        <fullName evidence="1">4-hydroxybenzoyl-CoA thioesterase</fullName>
    </submittedName>
</protein>
<evidence type="ECO:0000313" key="1">
    <source>
        <dbReference type="EMBL" id="ARJ04884.1"/>
    </source>
</evidence>
<sequence length="158" mass="17718">MPRLHVPTALRWSDLDAYGHVNNVAVARILEEARIVVFWVDPDAGDSAADTAVLDALHGSETQSVLARQEIEYLQPIPYLRRPLDVQLWFAHIGGASMELFYEIHSPVGSEEDVLFVRASTTLVLVDASTGRPIRVSEEARAAWSGYMDEPIAFRRRF</sequence>
<dbReference type="PANTHER" id="PTHR31793:SF24">
    <property type="entry name" value="LONG-CHAIN ACYL-COA THIOESTERASE FADM"/>
    <property type="match status" value="1"/>
</dbReference>
<dbReference type="GO" id="GO:0047617">
    <property type="term" value="F:fatty acyl-CoA hydrolase activity"/>
    <property type="evidence" value="ECO:0007669"/>
    <property type="project" value="TreeGrafter"/>
</dbReference>
<keyword evidence="2" id="KW-1185">Reference proteome</keyword>
<proteinExistence type="predicted"/>
<reference evidence="1 2" key="1">
    <citation type="submission" date="2017-04" db="EMBL/GenBank/DDBJ databases">
        <authorList>
            <person name="Afonso C.L."/>
            <person name="Miller P.J."/>
            <person name="Scott M.A."/>
            <person name="Spackman E."/>
            <person name="Goraichik I."/>
            <person name="Dimitrov K.M."/>
            <person name="Suarez D.L."/>
            <person name="Swayne D.E."/>
        </authorList>
    </citation>
    <scope>NUCLEOTIDE SEQUENCE [LARGE SCALE GENOMIC DNA]</scope>
    <source>
        <strain evidence="2">XA(T)</strain>
    </source>
</reference>
<name>A0A1X9LI78_9MICO</name>
<dbReference type="RefSeq" id="WP_085019022.1">
    <property type="nucleotide sequence ID" value="NZ_BMHD01000002.1"/>
</dbReference>
<organism evidence="1 2">
    <name type="scientific">Cnuibacter physcomitrellae</name>
    <dbReference type="NCBI Taxonomy" id="1619308"/>
    <lineage>
        <taxon>Bacteria</taxon>
        <taxon>Bacillati</taxon>
        <taxon>Actinomycetota</taxon>
        <taxon>Actinomycetes</taxon>
        <taxon>Micrococcales</taxon>
        <taxon>Microbacteriaceae</taxon>
        <taxon>Cnuibacter</taxon>
    </lineage>
</organism>
<dbReference type="Pfam" id="PF13279">
    <property type="entry name" value="4HBT_2"/>
    <property type="match status" value="1"/>
</dbReference>